<dbReference type="GO" id="GO:0003723">
    <property type="term" value="F:RNA binding"/>
    <property type="evidence" value="ECO:0007669"/>
    <property type="project" value="InterPro"/>
</dbReference>
<dbReference type="CDD" id="cd06168">
    <property type="entry name" value="LSMD1"/>
    <property type="match status" value="1"/>
</dbReference>
<dbReference type="InterPro" id="IPR010920">
    <property type="entry name" value="LSM_dom_sf"/>
</dbReference>
<reference evidence="3 4" key="1">
    <citation type="journal article" date="2020" name="bioRxiv">
        <title>Whole genome comparisons of ergot fungi reveals the divergence and evolution of species within the genus Claviceps are the result of varying mechanisms driving genome evolution and host range expansion.</title>
        <authorList>
            <person name="Wyka S.A."/>
            <person name="Mondo S.J."/>
            <person name="Liu M."/>
            <person name="Dettman J."/>
            <person name="Nalam V."/>
            <person name="Broders K.D."/>
        </authorList>
    </citation>
    <scope>NUCLEOTIDE SEQUENCE [LARGE SCALE GENOMIC DNA]</scope>
    <source>
        <strain evidence="3 4">CCC 1485</strain>
    </source>
</reference>
<dbReference type="Proteomes" id="UP000706124">
    <property type="component" value="Unassembled WGS sequence"/>
</dbReference>
<dbReference type="PANTHER" id="PTHR10701">
    <property type="entry name" value="SMALL NUCLEAR RIBONUCLEOPROTEIN-ASSOCIATED PROTEIN B AND N"/>
    <property type="match status" value="1"/>
</dbReference>
<dbReference type="Pfam" id="PF01423">
    <property type="entry name" value="LSM"/>
    <property type="match status" value="1"/>
</dbReference>
<feature type="domain" description="Sm" evidence="2">
    <location>
        <begin position="13"/>
        <end position="118"/>
    </location>
</feature>
<comment type="caution">
    <text evidence="3">The sequence shown here is derived from an EMBL/GenBank/DDBJ whole genome shotgun (WGS) entry which is preliminary data.</text>
</comment>
<dbReference type="SMART" id="SM00651">
    <property type="entry name" value="Sm"/>
    <property type="match status" value="1"/>
</dbReference>
<evidence type="ECO:0000256" key="1">
    <source>
        <dbReference type="SAM" id="MobiDB-lite"/>
    </source>
</evidence>
<dbReference type="InterPro" id="IPR050914">
    <property type="entry name" value="snRNP_SmB/NAA38-like"/>
</dbReference>
<dbReference type="InterPro" id="IPR047575">
    <property type="entry name" value="Sm"/>
</dbReference>
<gene>
    <name evidence="3" type="ORF">E4U60_005343</name>
</gene>
<evidence type="ECO:0000313" key="4">
    <source>
        <dbReference type="Proteomes" id="UP000706124"/>
    </source>
</evidence>
<dbReference type="AlphaFoldDB" id="A0A9P7SE92"/>
<dbReference type="InterPro" id="IPR034110">
    <property type="entry name" value="LSMD1_Sm"/>
</dbReference>
<dbReference type="PANTHER" id="PTHR10701:SF5">
    <property type="entry name" value="N-ALPHA-ACETYLTRANSFERASE 38, NATC AUXILIARY SUBUNIT"/>
    <property type="match status" value="1"/>
</dbReference>
<dbReference type="GO" id="GO:0031417">
    <property type="term" value="C:NatC complex"/>
    <property type="evidence" value="ECO:0007669"/>
    <property type="project" value="InterPro"/>
</dbReference>
<feature type="compositionally biased region" description="Polar residues" evidence="1">
    <location>
        <begin position="73"/>
        <end position="85"/>
    </location>
</feature>
<organism evidence="3 4">
    <name type="scientific">Claviceps pazoutovae</name>
    <dbReference type="NCBI Taxonomy" id="1649127"/>
    <lineage>
        <taxon>Eukaryota</taxon>
        <taxon>Fungi</taxon>
        <taxon>Dikarya</taxon>
        <taxon>Ascomycota</taxon>
        <taxon>Pezizomycotina</taxon>
        <taxon>Sordariomycetes</taxon>
        <taxon>Hypocreomycetidae</taxon>
        <taxon>Hypocreales</taxon>
        <taxon>Clavicipitaceae</taxon>
        <taxon>Claviceps</taxon>
    </lineage>
</organism>
<dbReference type="EMBL" id="SRPO01000466">
    <property type="protein sequence ID" value="KAG5932275.1"/>
    <property type="molecule type" value="Genomic_DNA"/>
</dbReference>
<feature type="region of interest" description="Disordered" evidence="1">
    <location>
        <begin position="59"/>
        <end position="93"/>
    </location>
</feature>
<dbReference type="InterPro" id="IPR001163">
    <property type="entry name" value="Sm_dom_euk/arc"/>
</dbReference>
<dbReference type="SUPFAM" id="SSF50182">
    <property type="entry name" value="Sm-like ribonucleoproteins"/>
    <property type="match status" value="1"/>
</dbReference>
<name>A0A9P7SE92_9HYPO</name>
<dbReference type="OrthoDB" id="368909at2759"/>
<evidence type="ECO:0000259" key="2">
    <source>
        <dbReference type="PROSITE" id="PS52002"/>
    </source>
</evidence>
<evidence type="ECO:0000313" key="3">
    <source>
        <dbReference type="EMBL" id="KAG5932275.1"/>
    </source>
</evidence>
<dbReference type="Gene3D" id="2.30.30.100">
    <property type="match status" value="1"/>
</dbReference>
<sequence length="128" mass="14068">MEDSTDMKQSKAHAKAYLSSLLDKNLRISTTDGRLFRGCFKCTDHDQNIVLSDTFEYRRRSSAPSEKAPETPSDATLSAEAQSISAADDGSGNISSRYLGMVVVPGHHVVKMELEEFASQRATRKLAV</sequence>
<accession>A0A9P7SE92</accession>
<keyword evidence="4" id="KW-1185">Reference proteome</keyword>
<proteinExistence type="predicted"/>
<dbReference type="PROSITE" id="PS52002">
    <property type="entry name" value="SM"/>
    <property type="match status" value="1"/>
</dbReference>
<protein>
    <recommendedName>
        <fullName evidence="2">Sm domain-containing protein</fullName>
    </recommendedName>
</protein>